<dbReference type="EMBL" id="JAYMGO010000021">
    <property type="protein sequence ID" value="KAL1253525.1"/>
    <property type="molecule type" value="Genomic_DNA"/>
</dbReference>
<evidence type="ECO:0000313" key="2">
    <source>
        <dbReference type="EMBL" id="KAL1253525.1"/>
    </source>
</evidence>
<dbReference type="Proteomes" id="UP001558613">
    <property type="component" value="Unassembled WGS sequence"/>
</dbReference>
<gene>
    <name evidence="2" type="ORF">QQF64_018218</name>
</gene>
<protein>
    <submittedName>
        <fullName evidence="2">Uncharacterized protein</fullName>
    </submittedName>
</protein>
<accession>A0ABR3LMH3</accession>
<evidence type="ECO:0000313" key="3">
    <source>
        <dbReference type="Proteomes" id="UP001558613"/>
    </source>
</evidence>
<proteinExistence type="predicted"/>
<feature type="region of interest" description="Disordered" evidence="1">
    <location>
        <begin position="47"/>
        <end position="88"/>
    </location>
</feature>
<name>A0ABR3LMH3_9TELE</name>
<comment type="caution">
    <text evidence="2">The sequence shown here is derived from an EMBL/GenBank/DDBJ whole genome shotgun (WGS) entry which is preliminary data.</text>
</comment>
<keyword evidence="3" id="KW-1185">Reference proteome</keyword>
<sequence>MSEVLYVYRCLRFCRLIKPNFTGLERLRAERAMKRAQMDLRRLRTAESIKNNHIVPHSSHKREHHQDWTSITPQPSDIIKINQRQTTP</sequence>
<reference evidence="2 3" key="1">
    <citation type="submission" date="2023-09" db="EMBL/GenBank/DDBJ databases">
        <authorList>
            <person name="Wang M."/>
        </authorList>
    </citation>
    <scope>NUCLEOTIDE SEQUENCE [LARGE SCALE GENOMIC DNA]</scope>
    <source>
        <strain evidence="2">GT-2023</strain>
        <tissue evidence="2">Liver</tissue>
    </source>
</reference>
<organism evidence="2 3">
    <name type="scientific">Cirrhinus molitorella</name>
    <name type="common">mud carp</name>
    <dbReference type="NCBI Taxonomy" id="172907"/>
    <lineage>
        <taxon>Eukaryota</taxon>
        <taxon>Metazoa</taxon>
        <taxon>Chordata</taxon>
        <taxon>Craniata</taxon>
        <taxon>Vertebrata</taxon>
        <taxon>Euteleostomi</taxon>
        <taxon>Actinopterygii</taxon>
        <taxon>Neopterygii</taxon>
        <taxon>Teleostei</taxon>
        <taxon>Ostariophysi</taxon>
        <taxon>Cypriniformes</taxon>
        <taxon>Cyprinidae</taxon>
        <taxon>Labeoninae</taxon>
        <taxon>Labeonini</taxon>
        <taxon>Cirrhinus</taxon>
    </lineage>
</organism>
<evidence type="ECO:0000256" key="1">
    <source>
        <dbReference type="SAM" id="MobiDB-lite"/>
    </source>
</evidence>